<keyword evidence="2" id="KW-1133">Transmembrane helix</keyword>
<protein>
    <submittedName>
        <fullName evidence="3">Uncharacterized protein</fullName>
    </submittedName>
</protein>
<proteinExistence type="predicted"/>
<sequence length="366" mass="39563">MENRNNILNELREISPVVAGISYQAPYTVPAGYFEGLAGQLLQLVKAMEAAPVLPPAQHPYQVPQGYFEGLANTILQRVKGEEATLSAALQQANNNPYEVPQGYFEAFANTVLQRVKQEETSLSSTLQQANNNPYQVPAGYFNNLPAIILNRVKTTATDKANEEADIVSPLLGKIGKKMPFSTPAGYFEELGENAIAGAQAIDFVNDALENGSPLTNGLKRMQVYHVPAGYFEQLPGQVLKAIRAQQPAKVVSISFTRRVLRYAAAAVVAGLIVTAGLFYLKPGHKGATGGDDTIVLASKDLDSISDDNLENYLESQSAAPTGATLAANSEELTTSDMKDMLADVSDEDLQQYIEKYSTVKDIQTN</sequence>
<keyword evidence="2" id="KW-0472">Membrane</keyword>
<dbReference type="EMBL" id="LWBO01000001">
    <property type="protein sequence ID" value="OQP55414.1"/>
    <property type="molecule type" value="Genomic_DNA"/>
</dbReference>
<evidence type="ECO:0000256" key="2">
    <source>
        <dbReference type="SAM" id="Phobius"/>
    </source>
</evidence>
<comment type="caution">
    <text evidence="3">The sequence shown here is derived from an EMBL/GenBank/DDBJ whole genome shotgun (WGS) entry which is preliminary data.</text>
</comment>
<keyword evidence="2" id="KW-0812">Transmembrane</keyword>
<evidence type="ECO:0000313" key="3">
    <source>
        <dbReference type="EMBL" id="OQP55414.1"/>
    </source>
</evidence>
<keyword evidence="1" id="KW-0175">Coiled coil</keyword>
<evidence type="ECO:0000313" key="4">
    <source>
        <dbReference type="Proteomes" id="UP000192277"/>
    </source>
</evidence>
<accession>A0ABX3P660</accession>
<name>A0ABX3P660_9BACT</name>
<reference evidence="3 4" key="1">
    <citation type="submission" date="2016-04" db="EMBL/GenBank/DDBJ databases">
        <authorList>
            <person name="Chen L."/>
            <person name="Zhuang W."/>
            <person name="Wang G."/>
        </authorList>
    </citation>
    <scope>NUCLEOTIDE SEQUENCE [LARGE SCALE GENOMIC DNA]</scope>
    <source>
        <strain evidence="4">GR20</strain>
    </source>
</reference>
<evidence type="ECO:0000256" key="1">
    <source>
        <dbReference type="SAM" id="Coils"/>
    </source>
</evidence>
<feature type="coiled-coil region" evidence="1">
    <location>
        <begin position="76"/>
        <end position="133"/>
    </location>
</feature>
<organism evidence="3 4">
    <name type="scientific">Niastella koreensis</name>
    <dbReference type="NCBI Taxonomy" id="354356"/>
    <lineage>
        <taxon>Bacteria</taxon>
        <taxon>Pseudomonadati</taxon>
        <taxon>Bacteroidota</taxon>
        <taxon>Chitinophagia</taxon>
        <taxon>Chitinophagales</taxon>
        <taxon>Chitinophagaceae</taxon>
        <taxon>Niastella</taxon>
    </lineage>
</organism>
<gene>
    <name evidence="3" type="ORF">A4D02_03635</name>
</gene>
<keyword evidence="4" id="KW-1185">Reference proteome</keyword>
<dbReference type="Proteomes" id="UP000192277">
    <property type="component" value="Unassembled WGS sequence"/>
</dbReference>
<dbReference type="RefSeq" id="WP_014223012.1">
    <property type="nucleotide sequence ID" value="NZ_LWBO01000001.1"/>
</dbReference>
<feature type="transmembrane region" description="Helical" evidence="2">
    <location>
        <begin position="260"/>
        <end position="281"/>
    </location>
</feature>